<dbReference type="STRING" id="2880.D8LNL8"/>
<keyword evidence="7" id="KW-1185">Reference proteome</keyword>
<feature type="compositionally biased region" description="Basic and acidic residues" evidence="4">
    <location>
        <begin position="303"/>
        <end position="314"/>
    </location>
</feature>
<feature type="region of interest" description="Disordered" evidence="4">
    <location>
        <begin position="216"/>
        <end position="325"/>
    </location>
</feature>
<evidence type="ECO:0000313" key="7">
    <source>
        <dbReference type="Proteomes" id="UP000002630"/>
    </source>
</evidence>
<reference evidence="6 7" key="1">
    <citation type="journal article" date="2010" name="Nature">
        <title>The Ectocarpus genome and the independent evolution of multicellularity in brown algae.</title>
        <authorList>
            <person name="Cock J.M."/>
            <person name="Sterck L."/>
            <person name="Rouze P."/>
            <person name="Scornet D."/>
            <person name="Allen A.E."/>
            <person name="Amoutzias G."/>
            <person name="Anthouard V."/>
            <person name="Artiguenave F."/>
            <person name="Aury J.M."/>
            <person name="Badger J.H."/>
            <person name="Beszteri B."/>
            <person name="Billiau K."/>
            <person name="Bonnet E."/>
            <person name="Bothwell J.H."/>
            <person name="Bowler C."/>
            <person name="Boyen C."/>
            <person name="Brownlee C."/>
            <person name="Carrano C.J."/>
            <person name="Charrier B."/>
            <person name="Cho G.Y."/>
            <person name="Coelho S.M."/>
            <person name="Collen J."/>
            <person name="Corre E."/>
            <person name="Da Silva C."/>
            <person name="Delage L."/>
            <person name="Delaroque N."/>
            <person name="Dittami S.M."/>
            <person name="Doulbeau S."/>
            <person name="Elias M."/>
            <person name="Farnham G."/>
            <person name="Gachon C.M."/>
            <person name="Gschloessl B."/>
            <person name="Heesch S."/>
            <person name="Jabbari K."/>
            <person name="Jubin C."/>
            <person name="Kawai H."/>
            <person name="Kimura K."/>
            <person name="Kloareg B."/>
            <person name="Kupper F.C."/>
            <person name="Lang D."/>
            <person name="Le Bail A."/>
            <person name="Leblanc C."/>
            <person name="Lerouge P."/>
            <person name="Lohr M."/>
            <person name="Lopez P.J."/>
            <person name="Martens C."/>
            <person name="Maumus F."/>
            <person name="Michel G."/>
            <person name="Miranda-Saavedra D."/>
            <person name="Morales J."/>
            <person name="Moreau H."/>
            <person name="Motomura T."/>
            <person name="Nagasato C."/>
            <person name="Napoli C.A."/>
            <person name="Nelson D.R."/>
            <person name="Nyvall-Collen P."/>
            <person name="Peters A.F."/>
            <person name="Pommier C."/>
            <person name="Potin P."/>
            <person name="Poulain J."/>
            <person name="Quesneville H."/>
            <person name="Read B."/>
            <person name="Rensing S.A."/>
            <person name="Ritter A."/>
            <person name="Rousvoal S."/>
            <person name="Samanta M."/>
            <person name="Samson G."/>
            <person name="Schroeder D.C."/>
            <person name="Segurens B."/>
            <person name="Strittmatter M."/>
            <person name="Tonon T."/>
            <person name="Tregear J.W."/>
            <person name="Valentin K."/>
            <person name="von Dassow P."/>
            <person name="Yamagishi T."/>
            <person name="Van de Peer Y."/>
            <person name="Wincker P."/>
        </authorList>
    </citation>
    <scope>NUCLEOTIDE SEQUENCE [LARGE SCALE GENOMIC DNA]</scope>
    <source>
        <strain evidence="7">Ec32 / CCAP1310/4</strain>
    </source>
</reference>
<dbReference type="EMBL" id="FN649760">
    <property type="protein sequence ID" value="CBN78228.1"/>
    <property type="molecule type" value="Genomic_DNA"/>
</dbReference>
<dbReference type="OrthoDB" id="6159137at2759"/>
<dbReference type="SUPFAM" id="SSF54928">
    <property type="entry name" value="RNA-binding domain, RBD"/>
    <property type="match status" value="3"/>
</dbReference>
<gene>
    <name evidence="6" type="ORF">Esi_0005_0014</name>
</gene>
<feature type="compositionally biased region" description="Gly residues" evidence="4">
    <location>
        <begin position="507"/>
        <end position="516"/>
    </location>
</feature>
<dbReference type="InterPro" id="IPR035979">
    <property type="entry name" value="RBD_domain_sf"/>
</dbReference>
<proteinExistence type="predicted"/>
<feature type="region of interest" description="Disordered" evidence="4">
    <location>
        <begin position="399"/>
        <end position="583"/>
    </location>
</feature>
<dbReference type="AlphaFoldDB" id="D8LNL8"/>
<dbReference type="GO" id="GO:0003729">
    <property type="term" value="F:mRNA binding"/>
    <property type="evidence" value="ECO:0007669"/>
    <property type="project" value="UniProtKB-ARBA"/>
</dbReference>
<dbReference type="GO" id="GO:0010629">
    <property type="term" value="P:negative regulation of gene expression"/>
    <property type="evidence" value="ECO:0007669"/>
    <property type="project" value="UniProtKB-ARBA"/>
</dbReference>
<evidence type="ECO:0000256" key="1">
    <source>
        <dbReference type="ARBA" id="ARBA00022737"/>
    </source>
</evidence>
<sequence>MVIRDRQTDAHRGCAFLTYQTREAGERAVDKFHNKVKLPNAHNPVQVRPADSQMGDDRLGPNGRVAPVDRENKLFVGMLPHDADDMTLTEVFSRFGEITEIYCMRNPDGTPKGCAFVKFSTRSAAIAAIEALHEKCTMDGATRALVVKFADVKKAQTAKGWMVPPDARGASPLGYNGRYHGGGTSVGGYWQATGAPGGRDVYSKGREVYPDYANHRGYPYQVGPPGGGYSQSYGPEYPHHPGQPQARHGGYVAYSNLNPSHYPAQVDRSLSPSSGAGDRSHNFSSPPGGPVPGGIGGMGGMRGDGRDSRGEHGGGARPQEGPPGANLFIYHLPNDLTDADLATAFAPFGHVVSAKVFLDKRTQESKGFGFVSYNHPAEAEVAISKMNGFQIGSKRLKVQHKKADHGDREHESPLRYPGHHGPPRDMQGSMQQQQHGMAPLHGGSGRLGMGYGSGGGSGGGGGPPDASPEMRGYHSHSHSSDSSKVMYTGGGDTRTIYAGPVPSSSYDGGGGGGRGGMPEDSTSGGGGYRVNVKPGPVGLGSAGSGGGGDGGGGIEGGGDGNSAAPTGGGMYHPDGGGGGEGGL</sequence>
<feature type="region of interest" description="Disordered" evidence="4">
    <location>
        <begin position="42"/>
        <end position="64"/>
    </location>
</feature>
<dbReference type="PANTHER" id="PTHR24012">
    <property type="entry name" value="RNA BINDING PROTEIN"/>
    <property type="match status" value="1"/>
</dbReference>
<dbReference type="Proteomes" id="UP000002630">
    <property type="component" value="Unassembled WGS sequence"/>
</dbReference>
<dbReference type="FunFam" id="3.30.70.330:FF:000383">
    <property type="entry name" value="Sex lethal, isoform D"/>
    <property type="match status" value="1"/>
</dbReference>
<keyword evidence="1" id="KW-0677">Repeat</keyword>
<dbReference type="InterPro" id="IPR000504">
    <property type="entry name" value="RRM_dom"/>
</dbReference>
<feature type="domain" description="RRM" evidence="5">
    <location>
        <begin position="325"/>
        <end position="403"/>
    </location>
</feature>
<evidence type="ECO:0000256" key="4">
    <source>
        <dbReference type="SAM" id="MobiDB-lite"/>
    </source>
</evidence>
<feature type="compositionally biased region" description="Basic and acidic residues" evidence="4">
    <location>
        <begin position="404"/>
        <end position="413"/>
    </location>
</feature>
<feature type="compositionally biased region" description="Gly residues" evidence="4">
    <location>
        <begin position="442"/>
        <end position="463"/>
    </location>
</feature>
<evidence type="ECO:0000313" key="6">
    <source>
        <dbReference type="EMBL" id="CBN78228.1"/>
    </source>
</evidence>
<evidence type="ECO:0000259" key="5">
    <source>
        <dbReference type="PROSITE" id="PS50102"/>
    </source>
</evidence>
<name>D8LNL8_ECTSI</name>
<dbReference type="Pfam" id="PF00076">
    <property type="entry name" value="RRM_1"/>
    <property type="match status" value="2"/>
</dbReference>
<feature type="compositionally biased region" description="Low complexity" evidence="4">
    <location>
        <begin position="426"/>
        <end position="437"/>
    </location>
</feature>
<keyword evidence="2 3" id="KW-0694">RNA-binding</keyword>
<evidence type="ECO:0000256" key="2">
    <source>
        <dbReference type="ARBA" id="ARBA00022884"/>
    </source>
</evidence>
<dbReference type="InParanoid" id="D8LNL8"/>
<dbReference type="SMART" id="SM00360">
    <property type="entry name" value="RRM"/>
    <property type="match status" value="2"/>
</dbReference>
<dbReference type="Gene3D" id="3.30.70.330">
    <property type="match status" value="3"/>
</dbReference>
<dbReference type="InterPro" id="IPR012677">
    <property type="entry name" value="Nucleotide-bd_a/b_plait_sf"/>
</dbReference>
<dbReference type="PROSITE" id="PS50102">
    <property type="entry name" value="RRM"/>
    <property type="match status" value="2"/>
</dbReference>
<feature type="compositionally biased region" description="Gly residues" evidence="4">
    <location>
        <begin position="291"/>
        <end position="302"/>
    </location>
</feature>
<organism evidence="6 7">
    <name type="scientific">Ectocarpus siliculosus</name>
    <name type="common">Brown alga</name>
    <name type="synonym">Conferva siliculosa</name>
    <dbReference type="NCBI Taxonomy" id="2880"/>
    <lineage>
        <taxon>Eukaryota</taxon>
        <taxon>Sar</taxon>
        <taxon>Stramenopiles</taxon>
        <taxon>Ochrophyta</taxon>
        <taxon>PX clade</taxon>
        <taxon>Phaeophyceae</taxon>
        <taxon>Ectocarpales</taxon>
        <taxon>Ectocarpaceae</taxon>
        <taxon>Ectocarpus</taxon>
    </lineage>
</organism>
<protein>
    <recommendedName>
        <fullName evidence="5">RRM domain-containing protein</fullName>
    </recommendedName>
</protein>
<dbReference type="GO" id="GO:0005737">
    <property type="term" value="C:cytoplasm"/>
    <property type="evidence" value="ECO:0007669"/>
    <property type="project" value="UniProtKB-ARBA"/>
</dbReference>
<feature type="domain" description="RRM" evidence="5">
    <location>
        <begin position="72"/>
        <end position="152"/>
    </location>
</feature>
<accession>D8LNL8</accession>
<evidence type="ECO:0000256" key="3">
    <source>
        <dbReference type="PROSITE-ProRule" id="PRU00176"/>
    </source>
</evidence>
<feature type="compositionally biased region" description="Gly residues" evidence="4">
    <location>
        <begin position="537"/>
        <end position="583"/>
    </location>
</feature>
<dbReference type="eggNOG" id="KOG0146">
    <property type="taxonomic scope" value="Eukaryota"/>
</dbReference>
<dbReference type="FunCoup" id="D8LNL8">
    <property type="interactions" value="43"/>
</dbReference>
<dbReference type="GO" id="GO:0009967">
    <property type="term" value="P:positive regulation of signal transduction"/>
    <property type="evidence" value="ECO:0007669"/>
    <property type="project" value="UniProtKB-ARBA"/>
</dbReference>